<dbReference type="InterPro" id="IPR003423">
    <property type="entry name" value="OMP_efflux"/>
</dbReference>
<feature type="chain" id="PRO_5016995499" evidence="8">
    <location>
        <begin position="20"/>
        <end position="457"/>
    </location>
</feature>
<evidence type="ECO:0000256" key="2">
    <source>
        <dbReference type="ARBA" id="ARBA00007613"/>
    </source>
</evidence>
<comment type="subcellular location">
    <subcellularLocation>
        <location evidence="1">Cell outer membrane</location>
    </subcellularLocation>
</comment>
<dbReference type="GO" id="GO:0015562">
    <property type="term" value="F:efflux transmembrane transporter activity"/>
    <property type="evidence" value="ECO:0007669"/>
    <property type="project" value="InterPro"/>
</dbReference>
<dbReference type="PANTHER" id="PTHR30026:SF20">
    <property type="entry name" value="OUTER MEMBRANE PROTEIN TOLC"/>
    <property type="match status" value="1"/>
</dbReference>
<feature type="signal peptide" evidence="8">
    <location>
        <begin position="1"/>
        <end position="19"/>
    </location>
</feature>
<sequence length="457" mass="52343">MKKISLLVLYFCLTSSSWAVNLLEVFQDALENDPQYQEEMIKTQISLNDIRISASTLLPHVGFTAQPLTDNQTSEGAITANGLQPANNVYRVMDMRLSVAQPVFNMRNFLRLSAAKLSHQAACAHLNAEFQNLMLKVVKAYFNTLFYENNLIYYDLHKRTMAKQLRQVQERHRLGKANGRDVSNAQSALSVAESDYIDMQMQLMDRQQELAQITNHDYTHLSFLNDSFPLLSPQPSNLKVWIAIALKQNWTIKTNQLLVRVAKERVKQQFAGHLPVINAYIDYDSQNFHAKKGSLIVAQGSSSQKNMAAYLNLTVPIYSGGLITATTKKFYNMAKMDRLRLDFSLRETVLMVKQNYMRILADLQRIKNDKQAILSAKKLLRASQEQYELGSGNIMDVIQQQNQLIRTQINYNRDKYNYIIELLSLKKAAGTLSIEDLKVVNCWLKNNAKYQIMLKKP</sequence>
<dbReference type="PANTHER" id="PTHR30026">
    <property type="entry name" value="OUTER MEMBRANE PROTEIN TOLC"/>
    <property type="match status" value="1"/>
</dbReference>
<reference evidence="9 10" key="1">
    <citation type="submission" date="2018-06" db="EMBL/GenBank/DDBJ databases">
        <authorList>
            <consortium name="Pathogen Informatics"/>
            <person name="Doyle S."/>
        </authorList>
    </citation>
    <scope>NUCLEOTIDE SEQUENCE [LARGE SCALE GENOMIC DNA]</scope>
    <source>
        <strain evidence="9 10">NCTC13315</strain>
    </source>
</reference>
<keyword evidence="5" id="KW-0812">Transmembrane</keyword>
<evidence type="ECO:0000256" key="1">
    <source>
        <dbReference type="ARBA" id="ARBA00004442"/>
    </source>
</evidence>
<keyword evidence="7" id="KW-0998">Cell outer membrane</keyword>
<evidence type="ECO:0000256" key="7">
    <source>
        <dbReference type="ARBA" id="ARBA00023237"/>
    </source>
</evidence>
<name>A0A378I241_9GAMM</name>
<protein>
    <submittedName>
        <fullName evidence="9">Outer membrane protein TolC</fullName>
    </submittedName>
</protein>
<dbReference type="GO" id="GO:0015288">
    <property type="term" value="F:porin activity"/>
    <property type="evidence" value="ECO:0007669"/>
    <property type="project" value="TreeGrafter"/>
</dbReference>
<keyword evidence="8" id="KW-0732">Signal</keyword>
<dbReference type="Proteomes" id="UP000254968">
    <property type="component" value="Unassembled WGS sequence"/>
</dbReference>
<dbReference type="SUPFAM" id="SSF56954">
    <property type="entry name" value="Outer membrane efflux proteins (OEP)"/>
    <property type="match status" value="1"/>
</dbReference>
<dbReference type="AlphaFoldDB" id="A0A378I241"/>
<dbReference type="Pfam" id="PF02321">
    <property type="entry name" value="OEP"/>
    <property type="match status" value="2"/>
</dbReference>
<dbReference type="EMBL" id="UGNV01000001">
    <property type="protein sequence ID" value="STX28745.1"/>
    <property type="molecule type" value="Genomic_DNA"/>
</dbReference>
<dbReference type="Gene3D" id="1.20.1600.10">
    <property type="entry name" value="Outer membrane efflux proteins (OEP)"/>
    <property type="match status" value="1"/>
</dbReference>
<dbReference type="OrthoDB" id="9813458at2"/>
<organism evidence="9 10">
    <name type="scientific">Legionella beliardensis</name>
    <dbReference type="NCBI Taxonomy" id="91822"/>
    <lineage>
        <taxon>Bacteria</taxon>
        <taxon>Pseudomonadati</taxon>
        <taxon>Pseudomonadota</taxon>
        <taxon>Gammaproteobacteria</taxon>
        <taxon>Legionellales</taxon>
        <taxon>Legionellaceae</taxon>
        <taxon>Legionella</taxon>
    </lineage>
</organism>
<evidence type="ECO:0000256" key="8">
    <source>
        <dbReference type="SAM" id="SignalP"/>
    </source>
</evidence>
<evidence type="ECO:0000313" key="10">
    <source>
        <dbReference type="Proteomes" id="UP000254968"/>
    </source>
</evidence>
<comment type="similarity">
    <text evidence="2">Belongs to the outer membrane factor (OMF) (TC 1.B.17) family.</text>
</comment>
<dbReference type="GO" id="GO:0009279">
    <property type="term" value="C:cell outer membrane"/>
    <property type="evidence" value="ECO:0007669"/>
    <property type="project" value="UniProtKB-SubCell"/>
</dbReference>
<keyword evidence="4" id="KW-1134">Transmembrane beta strand</keyword>
<proteinExistence type="inferred from homology"/>
<keyword evidence="10" id="KW-1185">Reference proteome</keyword>
<dbReference type="RefSeq" id="WP_115302470.1">
    <property type="nucleotide sequence ID" value="NZ_CAAAHO010000001.1"/>
</dbReference>
<keyword evidence="3" id="KW-0813">Transport</keyword>
<evidence type="ECO:0000256" key="3">
    <source>
        <dbReference type="ARBA" id="ARBA00022448"/>
    </source>
</evidence>
<evidence type="ECO:0000313" key="9">
    <source>
        <dbReference type="EMBL" id="STX28745.1"/>
    </source>
</evidence>
<dbReference type="InterPro" id="IPR051906">
    <property type="entry name" value="TolC-like"/>
</dbReference>
<evidence type="ECO:0000256" key="4">
    <source>
        <dbReference type="ARBA" id="ARBA00022452"/>
    </source>
</evidence>
<gene>
    <name evidence="9" type="primary">tolC_2</name>
    <name evidence="9" type="ORF">NCTC13315_01278</name>
</gene>
<accession>A0A378I241</accession>
<evidence type="ECO:0000256" key="6">
    <source>
        <dbReference type="ARBA" id="ARBA00023136"/>
    </source>
</evidence>
<dbReference type="GO" id="GO:1990281">
    <property type="term" value="C:efflux pump complex"/>
    <property type="evidence" value="ECO:0007669"/>
    <property type="project" value="TreeGrafter"/>
</dbReference>
<keyword evidence="6" id="KW-0472">Membrane</keyword>
<evidence type="ECO:0000256" key="5">
    <source>
        <dbReference type="ARBA" id="ARBA00022692"/>
    </source>
</evidence>